<organism evidence="1">
    <name type="scientific">Lotharella globosa</name>
    <dbReference type="NCBI Taxonomy" id="91324"/>
    <lineage>
        <taxon>Eukaryota</taxon>
        <taxon>Sar</taxon>
        <taxon>Rhizaria</taxon>
        <taxon>Cercozoa</taxon>
        <taxon>Chlorarachniophyceae</taxon>
        <taxon>Lotharella</taxon>
    </lineage>
</organism>
<sequence length="267" mass="30409">MLKDNKVDVLQRPKFLQEIFCLGDVGYPHQSKHPVDAQSKEPHQKVSNPERIARLIRHSATTKNRLSLFTFVLCVDEKDVLAKDLHLVAWKLIPNSPIFQCFKVVFNRSLHRHAFCYFLDVSFWTVDFGLRKSVFPHVGVRIVTEAREYDSTNPSQLFELFNSVRLVLATTMQQKSPVLPLDDGAVRLVVPIRDLFGADVIVDVIEVLDSHLPDVCRHLLKIGVPTVFPAESEFLGNGVRKDECEDEQAEVNTEAEFLKQAEPCPCF</sequence>
<evidence type="ECO:0000313" key="1">
    <source>
        <dbReference type="EMBL" id="CAE0648164.1"/>
    </source>
</evidence>
<dbReference type="EMBL" id="HBIV01004113">
    <property type="protein sequence ID" value="CAE0648164.1"/>
    <property type="molecule type" value="Transcribed_RNA"/>
</dbReference>
<name>A0A7S4DGG9_9EUKA</name>
<proteinExistence type="predicted"/>
<reference evidence="1" key="1">
    <citation type="submission" date="2021-01" db="EMBL/GenBank/DDBJ databases">
        <authorList>
            <person name="Corre E."/>
            <person name="Pelletier E."/>
            <person name="Niang G."/>
            <person name="Scheremetjew M."/>
            <person name="Finn R."/>
            <person name="Kale V."/>
            <person name="Holt S."/>
            <person name="Cochrane G."/>
            <person name="Meng A."/>
            <person name="Brown T."/>
            <person name="Cohen L."/>
        </authorList>
    </citation>
    <scope>NUCLEOTIDE SEQUENCE</scope>
    <source>
        <strain evidence="1">CCCM811</strain>
    </source>
</reference>
<dbReference type="AlphaFoldDB" id="A0A7S4DGG9"/>
<accession>A0A7S4DGG9</accession>
<gene>
    <name evidence="1" type="ORF">LGLO00237_LOCUS2864</name>
</gene>
<protein>
    <submittedName>
        <fullName evidence="1">Uncharacterized protein</fullName>
    </submittedName>
</protein>